<sequence>MDSSSEAALDPFADYMWMEEQEAFDQKVIEELLEEEQIEEDFEDMMAEEGYHFFNSLQLSQEIEMNGSQIPDVNGTPSRPHSNQYSAVELAGSNPSSTVIPRTEEQIPWSNGINEKSADVSSDSDSEGGGPQR</sequence>
<keyword evidence="3" id="KW-1185">Reference proteome</keyword>
<proteinExistence type="predicted"/>
<dbReference type="OrthoDB" id="10606803at2759"/>
<name>A0A9Q0YPD6_HOLLE</name>
<comment type="caution">
    <text evidence="2">The sequence shown here is derived from an EMBL/GenBank/DDBJ whole genome shotgun (WGS) entry which is preliminary data.</text>
</comment>
<feature type="region of interest" description="Disordered" evidence="1">
    <location>
        <begin position="63"/>
        <end position="133"/>
    </location>
</feature>
<organism evidence="2 3">
    <name type="scientific">Holothuria leucospilota</name>
    <name type="common">Black long sea cucumber</name>
    <name type="synonym">Mertensiothuria leucospilota</name>
    <dbReference type="NCBI Taxonomy" id="206669"/>
    <lineage>
        <taxon>Eukaryota</taxon>
        <taxon>Metazoa</taxon>
        <taxon>Echinodermata</taxon>
        <taxon>Eleutherozoa</taxon>
        <taxon>Echinozoa</taxon>
        <taxon>Holothuroidea</taxon>
        <taxon>Aspidochirotacea</taxon>
        <taxon>Aspidochirotida</taxon>
        <taxon>Holothuriidae</taxon>
        <taxon>Holothuria</taxon>
    </lineage>
</organism>
<evidence type="ECO:0000256" key="1">
    <source>
        <dbReference type="SAM" id="MobiDB-lite"/>
    </source>
</evidence>
<evidence type="ECO:0000313" key="3">
    <source>
        <dbReference type="Proteomes" id="UP001152320"/>
    </source>
</evidence>
<reference evidence="2" key="1">
    <citation type="submission" date="2021-10" db="EMBL/GenBank/DDBJ databases">
        <title>Tropical sea cucumber genome reveals ecological adaptation and Cuvierian tubules defense mechanism.</title>
        <authorList>
            <person name="Chen T."/>
        </authorList>
    </citation>
    <scope>NUCLEOTIDE SEQUENCE</scope>
    <source>
        <strain evidence="2">Nanhai2018</strain>
        <tissue evidence="2">Muscle</tissue>
    </source>
</reference>
<evidence type="ECO:0000313" key="2">
    <source>
        <dbReference type="EMBL" id="KAJ8026078.1"/>
    </source>
</evidence>
<dbReference type="AlphaFoldDB" id="A0A9Q0YPD6"/>
<dbReference type="Proteomes" id="UP001152320">
    <property type="component" value="Chromosome 17"/>
</dbReference>
<dbReference type="GO" id="GO:0000900">
    <property type="term" value="F:mRNA regulatory element binding translation repressor activity"/>
    <property type="evidence" value="ECO:0007669"/>
    <property type="project" value="InterPro"/>
</dbReference>
<gene>
    <name evidence="2" type="ORF">HOLleu_33815</name>
</gene>
<dbReference type="GO" id="GO:0005737">
    <property type="term" value="C:cytoplasm"/>
    <property type="evidence" value="ECO:0007669"/>
    <property type="project" value="TreeGrafter"/>
</dbReference>
<dbReference type="PANTHER" id="PTHR13154">
    <property type="entry name" value="POLYADENYLATE-BINDING PROTEIN-INTERACTING PROTEIN 2"/>
    <property type="match status" value="1"/>
</dbReference>
<protein>
    <submittedName>
        <fullName evidence="2">Polyadenylate-binding protein-interacting protein 2B</fullName>
    </submittedName>
</protein>
<accession>A0A9Q0YPD6</accession>
<dbReference type="InterPro" id="IPR040396">
    <property type="entry name" value="PAIP2-like"/>
</dbReference>
<dbReference type="PANTHER" id="PTHR13154:SF6">
    <property type="entry name" value="GEO05078P1"/>
    <property type="match status" value="1"/>
</dbReference>
<feature type="compositionally biased region" description="Polar residues" evidence="1">
    <location>
        <begin position="63"/>
        <end position="86"/>
    </location>
</feature>
<dbReference type="EMBL" id="JAIZAY010000017">
    <property type="protein sequence ID" value="KAJ8026078.1"/>
    <property type="molecule type" value="Genomic_DNA"/>
</dbReference>
<dbReference type="GO" id="GO:0045947">
    <property type="term" value="P:negative regulation of translational initiation"/>
    <property type="evidence" value="ECO:0007669"/>
    <property type="project" value="InterPro"/>
</dbReference>